<comment type="similarity">
    <text evidence="1">Belongs to the SEN54 family.</text>
</comment>
<dbReference type="GO" id="GO:0000379">
    <property type="term" value="P:tRNA-type intron splice site recognition and cleavage"/>
    <property type="evidence" value="ECO:0007669"/>
    <property type="project" value="TreeGrafter"/>
</dbReference>
<organism evidence="5 6">
    <name type="scientific">Dimorphilus gyrociliatus</name>
    <dbReference type="NCBI Taxonomy" id="2664684"/>
    <lineage>
        <taxon>Eukaryota</taxon>
        <taxon>Metazoa</taxon>
        <taxon>Spiralia</taxon>
        <taxon>Lophotrochozoa</taxon>
        <taxon>Annelida</taxon>
        <taxon>Polychaeta</taxon>
        <taxon>Polychaeta incertae sedis</taxon>
        <taxon>Dinophilidae</taxon>
        <taxon>Dimorphilus</taxon>
    </lineage>
</organism>
<comment type="caution">
    <text evidence="5">The sequence shown here is derived from an EMBL/GenBank/DDBJ whole genome shotgun (WGS) entry which is preliminary data.</text>
</comment>
<sequence length="433" mass="49743">MESANCSRENKSLLNAEELSTYRIAAEKSLLQRGGVKDYCPVKGNLEQESKINEFRRKYIELIKQERVDKKDSLGRAEWLDDKKLAKQTKDVGKYLKYFGHNKDKEIYFLPEEILFLVDIGAYELYYKDMLLSLEECFGILLSTEKLSLQKYQVYAYLIRFGFIVRRYQSSDQVQAKRQSNSSKRDANNDESETIKKKQRVDEMENNDMCSESVASTSMNVKYCNWDYSKIDFPDFSKQSVISLPEVDSKYLPGRINMQKREYCFPNGLNSAKYITDVPGCKIIKNTASNWKEFKEVNNCDILEKLQASGCGCLWRGEVQPLLNPAETNTQASILKSIKANGPSRSLDENFTENELILDYDVYSPDGNFRKSAPGRPDLRLIVVKQNDQVPHINNIELLNRKFKANVPVYFAIVSSGDISFVSLITQSLPDLC</sequence>
<feature type="region of interest" description="Disordered" evidence="3">
    <location>
        <begin position="175"/>
        <end position="206"/>
    </location>
</feature>
<feature type="compositionally biased region" description="Basic and acidic residues" evidence="3">
    <location>
        <begin position="183"/>
        <end position="203"/>
    </location>
</feature>
<gene>
    <name evidence="5" type="ORF">DGYR_LOCUS5259</name>
</gene>
<evidence type="ECO:0000256" key="2">
    <source>
        <dbReference type="ARBA" id="ARBA00022694"/>
    </source>
</evidence>
<keyword evidence="6" id="KW-1185">Reference proteome</keyword>
<dbReference type="GO" id="GO:0000214">
    <property type="term" value="C:tRNA-intron endonuclease complex"/>
    <property type="evidence" value="ECO:0007669"/>
    <property type="project" value="TreeGrafter"/>
</dbReference>
<dbReference type="Proteomes" id="UP000549394">
    <property type="component" value="Unassembled WGS sequence"/>
</dbReference>
<dbReference type="AlphaFoldDB" id="A0A7I8VLS4"/>
<dbReference type="InterPro" id="IPR024337">
    <property type="entry name" value="tRNA_splic_suSen54"/>
</dbReference>
<dbReference type="OrthoDB" id="408683at2759"/>
<evidence type="ECO:0000256" key="1">
    <source>
        <dbReference type="ARBA" id="ARBA00005736"/>
    </source>
</evidence>
<name>A0A7I8VLS4_9ANNE</name>
<dbReference type="PANTHER" id="PTHR21027:SF1">
    <property type="entry name" value="TRNA-SPLICING ENDONUCLEASE SUBUNIT SEN54"/>
    <property type="match status" value="1"/>
</dbReference>
<reference evidence="5 6" key="1">
    <citation type="submission" date="2020-08" db="EMBL/GenBank/DDBJ databases">
        <authorList>
            <person name="Hejnol A."/>
        </authorList>
    </citation>
    <scope>NUCLEOTIDE SEQUENCE [LARGE SCALE GENOMIC DNA]</scope>
</reference>
<dbReference type="PANTHER" id="PTHR21027">
    <property type="entry name" value="TRNA-SPLICING ENDONUCLEASE SUBUNIT SEN54"/>
    <property type="match status" value="1"/>
</dbReference>
<dbReference type="Pfam" id="PF12928">
    <property type="entry name" value="tRNA_int_end_N2"/>
    <property type="match status" value="1"/>
</dbReference>
<keyword evidence="2" id="KW-0819">tRNA processing</keyword>
<evidence type="ECO:0000256" key="3">
    <source>
        <dbReference type="SAM" id="MobiDB-lite"/>
    </source>
</evidence>
<evidence type="ECO:0000313" key="6">
    <source>
        <dbReference type="Proteomes" id="UP000549394"/>
    </source>
</evidence>
<evidence type="ECO:0000259" key="4">
    <source>
        <dbReference type="Pfam" id="PF12928"/>
    </source>
</evidence>
<dbReference type="InterPro" id="IPR024336">
    <property type="entry name" value="tRNA_splic_suSen54_N"/>
</dbReference>
<dbReference type="EMBL" id="CAJFCJ010000006">
    <property type="protein sequence ID" value="CAD5116655.1"/>
    <property type="molecule type" value="Genomic_DNA"/>
</dbReference>
<feature type="domain" description="tRNA-splicing endonuclease subunit Sen54 N-terminal" evidence="4">
    <location>
        <begin position="62"/>
        <end position="127"/>
    </location>
</feature>
<protein>
    <submittedName>
        <fullName evidence="5">DgyrCDS5523</fullName>
    </submittedName>
</protein>
<accession>A0A7I8VLS4</accession>
<proteinExistence type="inferred from homology"/>
<evidence type="ECO:0000313" key="5">
    <source>
        <dbReference type="EMBL" id="CAD5116655.1"/>
    </source>
</evidence>